<dbReference type="CDD" id="cd04496">
    <property type="entry name" value="SSB_OBF"/>
    <property type="match status" value="1"/>
</dbReference>
<dbReference type="NCBIfam" id="TIGR00621">
    <property type="entry name" value="ssb"/>
    <property type="match status" value="1"/>
</dbReference>
<name>A0A2W5KYV1_SPHMC</name>
<reference evidence="6 7" key="1">
    <citation type="submission" date="2017-08" db="EMBL/GenBank/DDBJ databases">
        <title>Infants hospitalized years apart are colonized by the same room-sourced microbial strains.</title>
        <authorList>
            <person name="Brooks B."/>
            <person name="Olm M.R."/>
            <person name="Firek B.A."/>
            <person name="Baker R."/>
            <person name="Thomas B.C."/>
            <person name="Morowitz M.J."/>
            <person name="Banfield J.F."/>
        </authorList>
    </citation>
    <scope>NUCLEOTIDE SEQUENCE [LARGE SCALE GENOMIC DNA]</scope>
    <source>
        <strain evidence="6">S2_005_003_R2_47</strain>
    </source>
</reference>
<keyword evidence="1 3" id="KW-0238">DNA-binding</keyword>
<dbReference type="AlphaFoldDB" id="A0A2W5KYV1"/>
<dbReference type="PANTHER" id="PTHR10302">
    <property type="entry name" value="SINGLE-STRANDED DNA-BINDING PROTEIN"/>
    <property type="match status" value="1"/>
</dbReference>
<protein>
    <recommendedName>
        <fullName evidence="3 4">Single-stranded DNA-binding protein</fullName>
        <shortName evidence="3">SSB</shortName>
    </recommendedName>
</protein>
<keyword evidence="2" id="KW-0233">DNA recombination</keyword>
<dbReference type="Pfam" id="PF00436">
    <property type="entry name" value="SSB"/>
    <property type="match status" value="1"/>
</dbReference>
<feature type="DNA-binding region" evidence="3">
    <location>
        <begin position="51"/>
        <end position="57"/>
    </location>
</feature>
<evidence type="ECO:0000313" key="6">
    <source>
        <dbReference type="EMBL" id="PZQ21259.1"/>
    </source>
</evidence>
<comment type="subunit">
    <text evidence="3">Homotetramer.</text>
</comment>
<dbReference type="GO" id="GO:0006310">
    <property type="term" value="P:DNA recombination"/>
    <property type="evidence" value="ECO:0007669"/>
    <property type="project" value="UniProtKB-KW"/>
</dbReference>
<dbReference type="PROSITE" id="PS50935">
    <property type="entry name" value="SSB"/>
    <property type="match status" value="1"/>
</dbReference>
<dbReference type="EMBL" id="QFPJ01000033">
    <property type="protein sequence ID" value="PZQ21259.1"/>
    <property type="molecule type" value="Genomic_DNA"/>
</dbReference>
<dbReference type="InterPro" id="IPR011344">
    <property type="entry name" value="ssDNA-bd"/>
</dbReference>
<evidence type="ECO:0000256" key="2">
    <source>
        <dbReference type="ARBA" id="ARBA00023172"/>
    </source>
</evidence>
<dbReference type="InterPro" id="IPR012340">
    <property type="entry name" value="NA-bd_OB-fold"/>
</dbReference>
<dbReference type="PANTHER" id="PTHR10302:SF0">
    <property type="entry name" value="SINGLE-STRANDED DNA-BINDING PROTEIN, MITOCHONDRIAL"/>
    <property type="match status" value="1"/>
</dbReference>
<organism evidence="6 7">
    <name type="scientific">Sphingopyxis macrogoltabida</name>
    <name type="common">Sphingomonas macrogoltabidus</name>
    <dbReference type="NCBI Taxonomy" id="33050"/>
    <lineage>
        <taxon>Bacteria</taxon>
        <taxon>Pseudomonadati</taxon>
        <taxon>Pseudomonadota</taxon>
        <taxon>Alphaproteobacteria</taxon>
        <taxon>Sphingomonadales</taxon>
        <taxon>Sphingomonadaceae</taxon>
        <taxon>Sphingopyxis</taxon>
    </lineage>
</organism>
<feature type="region of interest" description="Disordered" evidence="5">
    <location>
        <begin position="120"/>
        <end position="155"/>
    </location>
</feature>
<evidence type="ECO:0000256" key="5">
    <source>
        <dbReference type="SAM" id="MobiDB-lite"/>
    </source>
</evidence>
<proteinExistence type="inferred from homology"/>
<feature type="compositionally biased region" description="Gly residues" evidence="5">
    <location>
        <begin position="128"/>
        <end position="140"/>
    </location>
</feature>
<dbReference type="GO" id="GO:0003697">
    <property type="term" value="F:single-stranded DNA binding"/>
    <property type="evidence" value="ECO:0007669"/>
    <property type="project" value="UniProtKB-UniRule"/>
</dbReference>
<accession>A0A2W5KYV1</accession>
<dbReference type="GO" id="GO:0009295">
    <property type="term" value="C:nucleoid"/>
    <property type="evidence" value="ECO:0007669"/>
    <property type="project" value="TreeGrafter"/>
</dbReference>
<dbReference type="Proteomes" id="UP000248597">
    <property type="component" value="Unassembled WGS sequence"/>
</dbReference>
<evidence type="ECO:0000256" key="4">
    <source>
        <dbReference type="RuleBase" id="RU000524"/>
    </source>
</evidence>
<dbReference type="Gene3D" id="2.40.50.140">
    <property type="entry name" value="Nucleic acid-binding proteins"/>
    <property type="match status" value="1"/>
</dbReference>
<evidence type="ECO:0000256" key="1">
    <source>
        <dbReference type="ARBA" id="ARBA00023125"/>
    </source>
</evidence>
<comment type="caution">
    <text evidence="6">The sequence shown here is derived from an EMBL/GenBank/DDBJ whole genome shotgun (WGS) entry which is preliminary data.</text>
</comment>
<dbReference type="HAMAP" id="MF_00984">
    <property type="entry name" value="SSB"/>
    <property type="match status" value="1"/>
</dbReference>
<comment type="caution">
    <text evidence="3">Lacks conserved residue(s) required for the propagation of feature annotation.</text>
</comment>
<gene>
    <name evidence="6" type="ORF">DI569_12585</name>
</gene>
<dbReference type="GO" id="GO:0006260">
    <property type="term" value="P:DNA replication"/>
    <property type="evidence" value="ECO:0007669"/>
    <property type="project" value="InterPro"/>
</dbReference>
<sequence length="155" mass="16892">MLNEVRLLGNVGADPEIRGTQGGDKVASIRLATSERWKDRQTGEKKERTEWHSIVVFGPLVQVVEQYVKKGSKLFIGGQLRTRKWQDQQGNDRWSTEVVLSGFDAKLQMLDSAGGNAGGRNDYSGYQDGPGFGGSAGGTSGAPNFENDLDDEVPF</sequence>
<evidence type="ECO:0000256" key="3">
    <source>
        <dbReference type="HAMAP-Rule" id="MF_00984"/>
    </source>
</evidence>
<evidence type="ECO:0000313" key="7">
    <source>
        <dbReference type="Proteomes" id="UP000248597"/>
    </source>
</evidence>
<dbReference type="InterPro" id="IPR000424">
    <property type="entry name" value="Primosome_PriB/ssb"/>
</dbReference>
<dbReference type="SUPFAM" id="SSF50249">
    <property type="entry name" value="Nucleic acid-binding proteins"/>
    <property type="match status" value="1"/>
</dbReference>